<keyword evidence="3" id="KW-1185">Reference proteome</keyword>
<protein>
    <submittedName>
        <fullName evidence="2">Uncharacterized protein</fullName>
    </submittedName>
</protein>
<keyword evidence="1" id="KW-0472">Membrane</keyword>
<name>A0A7W7WB39_9ACTN</name>
<evidence type="ECO:0000256" key="1">
    <source>
        <dbReference type="SAM" id="Phobius"/>
    </source>
</evidence>
<dbReference type="EMBL" id="JACHJU010000002">
    <property type="protein sequence ID" value="MBB4941097.1"/>
    <property type="molecule type" value="Genomic_DNA"/>
</dbReference>
<dbReference type="Gene3D" id="1.20.1720.10">
    <property type="entry name" value="Multidrug resistance protein D"/>
    <property type="match status" value="1"/>
</dbReference>
<comment type="caution">
    <text evidence="2">The sequence shown here is derived from an EMBL/GenBank/DDBJ whole genome shotgun (WGS) entry which is preliminary data.</text>
</comment>
<feature type="transmembrane region" description="Helical" evidence="1">
    <location>
        <begin position="76"/>
        <end position="95"/>
    </location>
</feature>
<accession>A0A7W7WB39</accession>
<dbReference type="SUPFAM" id="SSF103473">
    <property type="entry name" value="MFS general substrate transporter"/>
    <property type="match status" value="1"/>
</dbReference>
<keyword evidence="1" id="KW-0812">Transmembrane</keyword>
<dbReference type="RefSeq" id="WP_184757253.1">
    <property type="nucleotide sequence ID" value="NZ_BAABEK010000004.1"/>
</dbReference>
<proteinExistence type="predicted"/>
<dbReference type="AlphaFoldDB" id="A0A7W7WB39"/>
<evidence type="ECO:0000313" key="3">
    <source>
        <dbReference type="Proteomes" id="UP000534286"/>
    </source>
</evidence>
<dbReference type="InterPro" id="IPR036259">
    <property type="entry name" value="MFS_trans_sf"/>
</dbReference>
<sequence length="121" mass="13327">MRHGSRPVRLPDAVRAESLFKHAEALFRVGERVRMDGVGGLPLKETPQVLRHERVADAHDLRGREPGGDLHGLDRVAWLVAAFTLGATAMLPLYGRLCDVLGAKQVYLAAIPTAEQTNIRR</sequence>
<keyword evidence="1" id="KW-1133">Transmembrane helix</keyword>
<evidence type="ECO:0000313" key="2">
    <source>
        <dbReference type="EMBL" id="MBB4941097.1"/>
    </source>
</evidence>
<gene>
    <name evidence="2" type="ORF">FHR32_005474</name>
</gene>
<reference evidence="2 3" key="1">
    <citation type="submission" date="2020-08" db="EMBL/GenBank/DDBJ databases">
        <title>Sequencing the genomes of 1000 actinobacteria strains.</title>
        <authorList>
            <person name="Klenk H.-P."/>
        </authorList>
    </citation>
    <scope>NUCLEOTIDE SEQUENCE [LARGE SCALE GENOMIC DNA]</scope>
    <source>
        <strain evidence="2 3">DSM 43023</strain>
    </source>
</reference>
<dbReference type="Proteomes" id="UP000534286">
    <property type="component" value="Unassembled WGS sequence"/>
</dbReference>
<organism evidence="2 3">
    <name type="scientific">Streptosporangium album</name>
    <dbReference type="NCBI Taxonomy" id="47479"/>
    <lineage>
        <taxon>Bacteria</taxon>
        <taxon>Bacillati</taxon>
        <taxon>Actinomycetota</taxon>
        <taxon>Actinomycetes</taxon>
        <taxon>Streptosporangiales</taxon>
        <taxon>Streptosporangiaceae</taxon>
        <taxon>Streptosporangium</taxon>
    </lineage>
</organism>